<comment type="caution">
    <text evidence="9">The sequence shown here is derived from an EMBL/GenBank/DDBJ whole genome shotgun (WGS) entry which is preliminary data.</text>
</comment>
<dbReference type="RefSeq" id="WP_369313705.1">
    <property type="nucleotide sequence ID" value="NZ_JBEHZE010000001.1"/>
</dbReference>
<dbReference type="EMBL" id="JBEHZE010000001">
    <property type="protein sequence ID" value="MEX6633720.1"/>
    <property type="molecule type" value="Genomic_DNA"/>
</dbReference>
<dbReference type="Gene3D" id="2.40.160.60">
    <property type="entry name" value="Outer membrane protein transport protein (OMPP1/FadL/TodX)"/>
    <property type="match status" value="1"/>
</dbReference>
<feature type="signal peptide" evidence="8">
    <location>
        <begin position="1"/>
        <end position="25"/>
    </location>
</feature>
<comment type="subcellular location">
    <subcellularLocation>
        <location evidence="1">Cell outer membrane</location>
        <topology evidence="1">Multi-pass membrane protein</topology>
    </subcellularLocation>
</comment>
<keyword evidence="5 8" id="KW-0732">Signal</keyword>
<organism evidence="9 10">
    <name type="scientific">Hyphococcus lacteus</name>
    <dbReference type="NCBI Taxonomy" id="3143536"/>
    <lineage>
        <taxon>Bacteria</taxon>
        <taxon>Pseudomonadati</taxon>
        <taxon>Pseudomonadota</taxon>
        <taxon>Alphaproteobacteria</taxon>
        <taxon>Parvularculales</taxon>
        <taxon>Parvularculaceae</taxon>
        <taxon>Hyphococcus</taxon>
    </lineage>
</organism>
<dbReference type="PANTHER" id="PTHR35093:SF8">
    <property type="entry name" value="OUTER MEMBRANE PROTEIN NMB0088-RELATED"/>
    <property type="match status" value="1"/>
</dbReference>
<evidence type="ECO:0000313" key="9">
    <source>
        <dbReference type="EMBL" id="MEX6633720.1"/>
    </source>
</evidence>
<evidence type="ECO:0000256" key="3">
    <source>
        <dbReference type="ARBA" id="ARBA00022452"/>
    </source>
</evidence>
<dbReference type="SUPFAM" id="SSF56935">
    <property type="entry name" value="Porins"/>
    <property type="match status" value="1"/>
</dbReference>
<keyword evidence="7" id="KW-0998">Cell outer membrane</keyword>
<feature type="chain" id="PRO_5046043631" evidence="8">
    <location>
        <begin position="26"/>
        <end position="447"/>
    </location>
</feature>
<evidence type="ECO:0000256" key="7">
    <source>
        <dbReference type="ARBA" id="ARBA00023237"/>
    </source>
</evidence>
<keyword evidence="3" id="KW-1134">Transmembrane beta strand</keyword>
<evidence type="ECO:0000256" key="5">
    <source>
        <dbReference type="ARBA" id="ARBA00022729"/>
    </source>
</evidence>
<name>A0ABV3Z4I4_9PROT</name>
<evidence type="ECO:0000256" key="2">
    <source>
        <dbReference type="ARBA" id="ARBA00008163"/>
    </source>
</evidence>
<proteinExistence type="inferred from homology"/>
<evidence type="ECO:0000256" key="1">
    <source>
        <dbReference type="ARBA" id="ARBA00004571"/>
    </source>
</evidence>
<keyword evidence="4" id="KW-0812">Transmembrane</keyword>
<evidence type="ECO:0000313" key="10">
    <source>
        <dbReference type="Proteomes" id="UP001560685"/>
    </source>
</evidence>
<accession>A0ABV3Z4I4</accession>
<dbReference type="Pfam" id="PF03349">
    <property type="entry name" value="Toluene_X"/>
    <property type="match status" value="1"/>
</dbReference>
<keyword evidence="10" id="KW-1185">Reference proteome</keyword>
<protein>
    <submittedName>
        <fullName evidence="9">Outer membrane protein transport protein</fullName>
    </submittedName>
</protein>
<evidence type="ECO:0000256" key="8">
    <source>
        <dbReference type="SAM" id="SignalP"/>
    </source>
</evidence>
<dbReference type="PANTHER" id="PTHR35093">
    <property type="entry name" value="OUTER MEMBRANE PROTEIN NMB0088-RELATED"/>
    <property type="match status" value="1"/>
</dbReference>
<sequence>MYKNVATGVMSFGAALLLTSTSAMASAFALNTQSAEALGAATAGASATQATPGNAYFNPAAIVGVDGAESSFSVIGVFNDTSYENAEGLLFGTVPVAGDTSGEAVIGDGVFPTGAFSTKLSDRVFAGVAIYAPFGFNTSYDDTSVMRYHGTFSQVVSGSISPILGIQIAEGWSLAGGPRLQYLNMDIEGATDAAGAAAALLMDGSVPGTDDSFFDISADDWGFGYSFGLQGTLFNGIQFGVSFTSKIEHDLNGDVDFDISQSTAAQNLALAAGLFQDGPISIGLTTPANIQIGAVVPVSNRARVLASAVQTRWSSFDQLMTDFESPLQPDEIITQNWKNSWSGALGLESDLTGRDTVRFGAMYEDDPANPAFSSPRVPGAKRVWLAAGYSRDLSERAKLNLALSYVLSDELPIDQSGAYPENLFRGSTQADVNINALLIGVGIDWRF</sequence>
<evidence type="ECO:0000256" key="6">
    <source>
        <dbReference type="ARBA" id="ARBA00023136"/>
    </source>
</evidence>
<dbReference type="Proteomes" id="UP001560685">
    <property type="component" value="Unassembled WGS sequence"/>
</dbReference>
<gene>
    <name evidence="9" type="ORF">ABFZ84_09190</name>
</gene>
<comment type="similarity">
    <text evidence="2">Belongs to the OmpP1/FadL family.</text>
</comment>
<keyword evidence="6" id="KW-0472">Membrane</keyword>
<reference evidence="9 10" key="1">
    <citation type="submission" date="2024-05" db="EMBL/GenBank/DDBJ databases">
        <title>Three bacterial strains, DH-69, EH-24, and ECK-19 isolated from coastal sediments.</title>
        <authorList>
            <person name="Ye Y.-Q."/>
            <person name="Du Z.-J."/>
        </authorList>
    </citation>
    <scope>NUCLEOTIDE SEQUENCE [LARGE SCALE GENOMIC DNA]</scope>
    <source>
        <strain evidence="9 10">ECK-19</strain>
    </source>
</reference>
<evidence type="ECO:0000256" key="4">
    <source>
        <dbReference type="ARBA" id="ARBA00022692"/>
    </source>
</evidence>
<dbReference type="InterPro" id="IPR005017">
    <property type="entry name" value="OMPP1/FadL/TodX"/>
</dbReference>